<dbReference type="Proteomes" id="UP001215598">
    <property type="component" value="Unassembled WGS sequence"/>
</dbReference>
<accession>A0AAD7JL59</accession>
<dbReference type="PANTHER" id="PTHR36223:SF1">
    <property type="entry name" value="TRANSCRIPTION ELONGATION FACTOR EAF N-TERMINAL DOMAIN-CONTAINING PROTEIN"/>
    <property type="match status" value="1"/>
</dbReference>
<comment type="caution">
    <text evidence="3">The sequence shown here is derived from an EMBL/GenBank/DDBJ whole genome shotgun (WGS) entry which is preliminary data.</text>
</comment>
<organism evidence="3 4">
    <name type="scientific">Mycena metata</name>
    <dbReference type="NCBI Taxonomy" id="1033252"/>
    <lineage>
        <taxon>Eukaryota</taxon>
        <taxon>Fungi</taxon>
        <taxon>Dikarya</taxon>
        <taxon>Basidiomycota</taxon>
        <taxon>Agaricomycotina</taxon>
        <taxon>Agaricomycetes</taxon>
        <taxon>Agaricomycetidae</taxon>
        <taxon>Agaricales</taxon>
        <taxon>Marasmiineae</taxon>
        <taxon>Mycenaceae</taxon>
        <taxon>Mycena</taxon>
    </lineage>
</organism>
<feature type="domain" description="DUF7918" evidence="2">
    <location>
        <begin position="8"/>
        <end position="207"/>
    </location>
</feature>
<evidence type="ECO:0000313" key="4">
    <source>
        <dbReference type="Proteomes" id="UP001215598"/>
    </source>
</evidence>
<dbReference type="Pfam" id="PF25534">
    <property type="entry name" value="DUF7918"/>
    <property type="match status" value="1"/>
</dbReference>
<evidence type="ECO:0000259" key="2">
    <source>
        <dbReference type="Pfam" id="PF25534"/>
    </source>
</evidence>
<proteinExistence type="predicted"/>
<gene>
    <name evidence="3" type="ORF">B0H16DRAFT_1521342</name>
</gene>
<name>A0AAD7JL59_9AGAR</name>
<reference evidence="3" key="1">
    <citation type="submission" date="2023-03" db="EMBL/GenBank/DDBJ databases">
        <title>Massive genome expansion in bonnet fungi (Mycena s.s.) driven by repeated elements and novel gene families across ecological guilds.</title>
        <authorList>
            <consortium name="Lawrence Berkeley National Laboratory"/>
            <person name="Harder C.B."/>
            <person name="Miyauchi S."/>
            <person name="Viragh M."/>
            <person name="Kuo A."/>
            <person name="Thoen E."/>
            <person name="Andreopoulos B."/>
            <person name="Lu D."/>
            <person name="Skrede I."/>
            <person name="Drula E."/>
            <person name="Henrissat B."/>
            <person name="Morin E."/>
            <person name="Kohler A."/>
            <person name="Barry K."/>
            <person name="LaButti K."/>
            <person name="Morin E."/>
            <person name="Salamov A."/>
            <person name="Lipzen A."/>
            <person name="Mereny Z."/>
            <person name="Hegedus B."/>
            <person name="Baldrian P."/>
            <person name="Stursova M."/>
            <person name="Weitz H."/>
            <person name="Taylor A."/>
            <person name="Grigoriev I.V."/>
            <person name="Nagy L.G."/>
            <person name="Martin F."/>
            <person name="Kauserud H."/>
        </authorList>
    </citation>
    <scope>NUCLEOTIDE SEQUENCE</scope>
    <source>
        <strain evidence="3">CBHHK182m</strain>
    </source>
</reference>
<keyword evidence="4" id="KW-1185">Reference proteome</keyword>
<dbReference type="InterPro" id="IPR057678">
    <property type="entry name" value="DUF7918"/>
</dbReference>
<dbReference type="AlphaFoldDB" id="A0AAD7JL59"/>
<sequence length="285" mass="32003">MHLGPYHATVHVDGAPLPEYAIEISNDGLEATCWIPSQNNKNFSIKLKNTNHSHHKTISGRVAVDGIKCGGLHLASRDGSRTSRAQRDSVSTSSSTRRPLTFSQPALTDDDAYLNASISPDLGTIKVDFCLVQPSRRKKDRKWYVRHEPQILHERSKKGMGHSIQFGPEYHRLNASKMIASHTVKSVARFSFKYRPIELLRAEGIAPPAPREERAATPPDVVDLSMDVDEDEEAEIKKLEMRLETLKKKQKGQPKPVKREASFEVKKEIKREGPLFLPGEVIDLT</sequence>
<feature type="compositionally biased region" description="Low complexity" evidence="1">
    <location>
        <begin position="88"/>
        <end position="103"/>
    </location>
</feature>
<dbReference type="EMBL" id="JARKIB010000022">
    <property type="protein sequence ID" value="KAJ7767225.1"/>
    <property type="molecule type" value="Genomic_DNA"/>
</dbReference>
<dbReference type="PANTHER" id="PTHR36223">
    <property type="entry name" value="BETA-LACTAMASE-TYPE TRANSPEPTIDASE FOLD DOMAIN CONTAINING PROTEIN"/>
    <property type="match status" value="1"/>
</dbReference>
<feature type="region of interest" description="Disordered" evidence="1">
    <location>
        <begin position="75"/>
        <end position="103"/>
    </location>
</feature>
<feature type="compositionally biased region" description="Basic and acidic residues" evidence="1">
    <location>
        <begin position="75"/>
        <end position="87"/>
    </location>
</feature>
<evidence type="ECO:0000313" key="3">
    <source>
        <dbReference type="EMBL" id="KAJ7767225.1"/>
    </source>
</evidence>
<protein>
    <recommendedName>
        <fullName evidence="2">DUF7918 domain-containing protein</fullName>
    </recommendedName>
</protein>
<evidence type="ECO:0000256" key="1">
    <source>
        <dbReference type="SAM" id="MobiDB-lite"/>
    </source>
</evidence>